<dbReference type="PROSITE" id="PS51898">
    <property type="entry name" value="TYR_RECOMBINASE"/>
    <property type="match status" value="1"/>
</dbReference>
<dbReference type="CDD" id="cd01189">
    <property type="entry name" value="INT_ICEBs1_C_like"/>
    <property type="match status" value="1"/>
</dbReference>
<dbReference type="InterPro" id="IPR050090">
    <property type="entry name" value="Tyrosine_recombinase_XerCD"/>
</dbReference>
<evidence type="ECO:0000259" key="2">
    <source>
        <dbReference type="PROSITE" id="PS51898"/>
    </source>
</evidence>
<dbReference type="Proteomes" id="UP001500325">
    <property type="component" value="Unassembled WGS sequence"/>
</dbReference>
<evidence type="ECO:0000313" key="4">
    <source>
        <dbReference type="Proteomes" id="UP001500325"/>
    </source>
</evidence>
<keyword evidence="4" id="KW-1185">Reference proteome</keyword>
<evidence type="ECO:0000313" key="3">
    <source>
        <dbReference type="EMBL" id="GAA4714540.1"/>
    </source>
</evidence>
<dbReference type="InterPro" id="IPR013762">
    <property type="entry name" value="Integrase-like_cat_sf"/>
</dbReference>
<gene>
    <name evidence="3" type="ORF">GCM10023215_67150</name>
</gene>
<dbReference type="InterPro" id="IPR011010">
    <property type="entry name" value="DNA_brk_join_enz"/>
</dbReference>
<dbReference type="PANTHER" id="PTHR30349:SF64">
    <property type="entry name" value="PROPHAGE INTEGRASE INTD-RELATED"/>
    <property type="match status" value="1"/>
</dbReference>
<name>A0ABP8XVS7_9PSEU</name>
<comment type="caution">
    <text evidence="3">The sequence shown here is derived from an EMBL/GenBank/DDBJ whole genome shotgun (WGS) entry which is preliminary data.</text>
</comment>
<sequence length="267" mass="29703">MGEGGDQPRPRPRNRRTRYNNVRAVFKAAVRDRVIQSDPTDGVVLPRKRRNEAALTLPTSEQVGTLLGVAEEPFRPTLALAAFAGLRVGEICAVQLGDVELLGRRLQVRRQVQRENGGGVEIRPPKYNSERTIHLPDGLVQILDRHVETRGLTKPGEWLFYGRNGNPPHQNTMTYYWRRARAKASVQDLKMHDMRHYFASGLIAAGCDVVTAQRALGHASATTTLNIYAHLWSTAEDRTRAAADRLLTEALGDPADSLRTDGGLEVR</sequence>
<dbReference type="EMBL" id="BAABIC010000043">
    <property type="protein sequence ID" value="GAA4714540.1"/>
    <property type="molecule type" value="Genomic_DNA"/>
</dbReference>
<keyword evidence="1" id="KW-0233">DNA recombination</keyword>
<feature type="domain" description="Tyr recombinase" evidence="2">
    <location>
        <begin position="50"/>
        <end position="244"/>
    </location>
</feature>
<evidence type="ECO:0000256" key="1">
    <source>
        <dbReference type="ARBA" id="ARBA00023172"/>
    </source>
</evidence>
<proteinExistence type="predicted"/>
<dbReference type="PANTHER" id="PTHR30349">
    <property type="entry name" value="PHAGE INTEGRASE-RELATED"/>
    <property type="match status" value="1"/>
</dbReference>
<dbReference type="InterPro" id="IPR002104">
    <property type="entry name" value="Integrase_catalytic"/>
</dbReference>
<reference evidence="4" key="1">
    <citation type="journal article" date="2019" name="Int. J. Syst. Evol. Microbiol.">
        <title>The Global Catalogue of Microorganisms (GCM) 10K type strain sequencing project: providing services to taxonomists for standard genome sequencing and annotation.</title>
        <authorList>
            <consortium name="The Broad Institute Genomics Platform"/>
            <consortium name="The Broad Institute Genome Sequencing Center for Infectious Disease"/>
            <person name="Wu L."/>
            <person name="Ma J."/>
        </authorList>
    </citation>
    <scope>NUCLEOTIDE SEQUENCE [LARGE SCALE GENOMIC DNA]</scope>
    <source>
        <strain evidence="4">JCM 18055</strain>
    </source>
</reference>
<dbReference type="Pfam" id="PF00589">
    <property type="entry name" value="Phage_integrase"/>
    <property type="match status" value="1"/>
</dbReference>
<dbReference type="SUPFAM" id="SSF56349">
    <property type="entry name" value="DNA breaking-rejoining enzymes"/>
    <property type="match status" value="1"/>
</dbReference>
<dbReference type="Gene3D" id="1.10.443.10">
    <property type="entry name" value="Intergrase catalytic core"/>
    <property type="match status" value="1"/>
</dbReference>
<protein>
    <recommendedName>
        <fullName evidence="2">Tyr recombinase domain-containing protein</fullName>
    </recommendedName>
</protein>
<organism evidence="3 4">
    <name type="scientific">Pseudonocardia yuanmonensis</name>
    <dbReference type="NCBI Taxonomy" id="1095914"/>
    <lineage>
        <taxon>Bacteria</taxon>
        <taxon>Bacillati</taxon>
        <taxon>Actinomycetota</taxon>
        <taxon>Actinomycetes</taxon>
        <taxon>Pseudonocardiales</taxon>
        <taxon>Pseudonocardiaceae</taxon>
        <taxon>Pseudonocardia</taxon>
    </lineage>
</organism>
<accession>A0ABP8XVS7</accession>